<dbReference type="GO" id="GO:0050380">
    <property type="term" value="F:undecaprenyl-diphosphatase activity"/>
    <property type="evidence" value="ECO:0007669"/>
    <property type="project" value="UniProtKB-EC"/>
</dbReference>
<evidence type="ECO:0000313" key="13">
    <source>
        <dbReference type="Proteomes" id="UP000537130"/>
    </source>
</evidence>
<proteinExistence type="predicted"/>
<evidence type="ECO:0000256" key="4">
    <source>
        <dbReference type="ARBA" id="ARBA00022692"/>
    </source>
</evidence>
<reference evidence="12 13" key="1">
    <citation type="submission" date="2020-08" db="EMBL/GenBank/DDBJ databases">
        <title>Genomic Encyclopedia of Type Strains, Phase III (KMG-III): the genomes of soil and plant-associated and newly described type strains.</title>
        <authorList>
            <person name="Whitman W."/>
        </authorList>
    </citation>
    <scope>NUCLEOTIDE SEQUENCE [LARGE SCALE GENOMIC DNA]</scope>
    <source>
        <strain evidence="12 13">CECT 8654</strain>
    </source>
</reference>
<comment type="caution">
    <text evidence="12">The sequence shown here is derived from an EMBL/GenBank/DDBJ whole genome shotgun (WGS) entry which is preliminary data.</text>
</comment>
<evidence type="ECO:0000256" key="10">
    <source>
        <dbReference type="SAM" id="Phobius"/>
    </source>
</evidence>
<dbReference type="SUPFAM" id="SSF48317">
    <property type="entry name" value="Acid phosphatase/Vanadium-dependent haloperoxidase"/>
    <property type="match status" value="1"/>
</dbReference>
<dbReference type="RefSeq" id="WP_183410778.1">
    <property type="nucleotide sequence ID" value="NZ_JACHWY010000002.1"/>
</dbReference>
<organism evidence="12 13">
    <name type="scientific">Litorivivens lipolytica</name>
    <dbReference type="NCBI Taxonomy" id="1524264"/>
    <lineage>
        <taxon>Bacteria</taxon>
        <taxon>Pseudomonadati</taxon>
        <taxon>Pseudomonadota</taxon>
        <taxon>Gammaproteobacteria</taxon>
        <taxon>Litorivivens</taxon>
    </lineage>
</organism>
<dbReference type="InterPro" id="IPR000326">
    <property type="entry name" value="PAP2/HPO"/>
</dbReference>
<feature type="transmembrane region" description="Helical" evidence="10">
    <location>
        <begin position="113"/>
        <end position="135"/>
    </location>
</feature>
<feature type="domain" description="Phosphatidic acid phosphatase type 2/haloperoxidase" evidence="11">
    <location>
        <begin position="61"/>
        <end position="170"/>
    </location>
</feature>
<keyword evidence="7 10" id="KW-0472">Membrane</keyword>
<dbReference type="AlphaFoldDB" id="A0A7W4W5T8"/>
<feature type="transmembrane region" description="Helical" evidence="10">
    <location>
        <begin position="61"/>
        <end position="79"/>
    </location>
</feature>
<keyword evidence="6 10" id="KW-1133">Transmembrane helix</keyword>
<keyword evidence="13" id="KW-1185">Reference proteome</keyword>
<evidence type="ECO:0000256" key="5">
    <source>
        <dbReference type="ARBA" id="ARBA00022801"/>
    </source>
</evidence>
<protein>
    <recommendedName>
        <fullName evidence="2">undecaprenyl-diphosphate phosphatase</fullName>
        <ecNumber evidence="2">3.6.1.27</ecNumber>
    </recommendedName>
    <alternativeName>
        <fullName evidence="8">Undecaprenyl pyrophosphate phosphatase</fullName>
    </alternativeName>
</protein>
<keyword evidence="3" id="KW-1003">Cell membrane</keyword>
<evidence type="ECO:0000256" key="7">
    <source>
        <dbReference type="ARBA" id="ARBA00023136"/>
    </source>
</evidence>
<sequence length="175" mass="18850">MQILTTLTQYDTRMFLWCVNSRHQSVLAKTAKQVSRSGDGYLQILIPVGLALIAGEAGQHLLLATLLAFAIELPLYWVLKNSFQRRRPPEAIPSFSSVITASDKFSFPSGHTAAAVMLATLVYLSFGLVALPLMIWAAMVGASRVILGVHFPTDILAGATLGATLAYASFSIVVI</sequence>
<evidence type="ECO:0000259" key="11">
    <source>
        <dbReference type="SMART" id="SM00014"/>
    </source>
</evidence>
<gene>
    <name evidence="12" type="ORF">FHR99_002289</name>
</gene>
<evidence type="ECO:0000256" key="3">
    <source>
        <dbReference type="ARBA" id="ARBA00022475"/>
    </source>
</evidence>
<dbReference type="Proteomes" id="UP000537130">
    <property type="component" value="Unassembled WGS sequence"/>
</dbReference>
<keyword evidence="4 10" id="KW-0812">Transmembrane</keyword>
<dbReference type="PANTHER" id="PTHR14969">
    <property type="entry name" value="SPHINGOSINE-1-PHOSPHATE PHOSPHOHYDROLASE"/>
    <property type="match status" value="1"/>
</dbReference>
<dbReference type="InterPro" id="IPR036938">
    <property type="entry name" value="PAP2/HPO_sf"/>
</dbReference>
<evidence type="ECO:0000313" key="12">
    <source>
        <dbReference type="EMBL" id="MBB3048023.1"/>
    </source>
</evidence>
<name>A0A7W4W5T8_9GAMM</name>
<dbReference type="EMBL" id="JACHWY010000002">
    <property type="protein sequence ID" value="MBB3048023.1"/>
    <property type="molecule type" value="Genomic_DNA"/>
</dbReference>
<dbReference type="Pfam" id="PF01569">
    <property type="entry name" value="PAP2"/>
    <property type="match status" value="1"/>
</dbReference>
<dbReference type="GO" id="GO:0005886">
    <property type="term" value="C:plasma membrane"/>
    <property type="evidence" value="ECO:0007669"/>
    <property type="project" value="UniProtKB-SubCell"/>
</dbReference>
<feature type="transmembrane region" description="Helical" evidence="10">
    <location>
        <begin position="155"/>
        <end position="174"/>
    </location>
</feature>
<evidence type="ECO:0000256" key="8">
    <source>
        <dbReference type="ARBA" id="ARBA00032707"/>
    </source>
</evidence>
<evidence type="ECO:0000256" key="1">
    <source>
        <dbReference type="ARBA" id="ARBA00004651"/>
    </source>
</evidence>
<dbReference type="PANTHER" id="PTHR14969:SF62">
    <property type="entry name" value="DECAPRENYLPHOSPHORYL-5-PHOSPHORIBOSE PHOSPHATASE RV3807C-RELATED"/>
    <property type="match status" value="1"/>
</dbReference>
<dbReference type="Gene3D" id="1.20.144.10">
    <property type="entry name" value="Phosphatidic acid phosphatase type 2/haloperoxidase"/>
    <property type="match status" value="1"/>
</dbReference>
<comment type="subcellular location">
    <subcellularLocation>
        <location evidence="1">Cell membrane</location>
        <topology evidence="1">Multi-pass membrane protein</topology>
    </subcellularLocation>
</comment>
<keyword evidence="5 12" id="KW-0378">Hydrolase</keyword>
<dbReference type="SMART" id="SM00014">
    <property type="entry name" value="acidPPc"/>
    <property type="match status" value="1"/>
</dbReference>
<evidence type="ECO:0000256" key="2">
    <source>
        <dbReference type="ARBA" id="ARBA00012374"/>
    </source>
</evidence>
<evidence type="ECO:0000256" key="6">
    <source>
        <dbReference type="ARBA" id="ARBA00022989"/>
    </source>
</evidence>
<comment type="catalytic activity">
    <reaction evidence="9">
        <text>di-trans,octa-cis-undecaprenyl diphosphate + H2O = di-trans,octa-cis-undecaprenyl phosphate + phosphate + H(+)</text>
        <dbReference type="Rhea" id="RHEA:28094"/>
        <dbReference type="ChEBI" id="CHEBI:15377"/>
        <dbReference type="ChEBI" id="CHEBI:15378"/>
        <dbReference type="ChEBI" id="CHEBI:43474"/>
        <dbReference type="ChEBI" id="CHEBI:58405"/>
        <dbReference type="ChEBI" id="CHEBI:60392"/>
        <dbReference type="EC" id="3.6.1.27"/>
    </reaction>
</comment>
<accession>A0A7W4W5T8</accession>
<dbReference type="EC" id="3.6.1.27" evidence="2"/>
<evidence type="ECO:0000256" key="9">
    <source>
        <dbReference type="ARBA" id="ARBA00047594"/>
    </source>
</evidence>